<dbReference type="AlphaFoldDB" id="A0A835TBN0"/>
<feature type="repeat" description="ANK" evidence="3">
    <location>
        <begin position="759"/>
        <end position="788"/>
    </location>
</feature>
<evidence type="ECO:0000256" key="1">
    <source>
        <dbReference type="ARBA" id="ARBA00022737"/>
    </source>
</evidence>
<feature type="repeat" description="ANK" evidence="3">
    <location>
        <begin position="324"/>
        <end position="356"/>
    </location>
</feature>
<feature type="repeat" description="ANK" evidence="3">
    <location>
        <begin position="479"/>
        <end position="511"/>
    </location>
</feature>
<dbReference type="SMART" id="SM00248">
    <property type="entry name" value="ANK"/>
    <property type="match status" value="22"/>
</dbReference>
<dbReference type="OrthoDB" id="71307at2759"/>
<feature type="repeat" description="ANK" evidence="3">
    <location>
        <begin position="440"/>
        <end position="472"/>
    </location>
</feature>
<proteinExistence type="predicted"/>
<dbReference type="PROSITE" id="PS50088">
    <property type="entry name" value="ANK_REPEAT"/>
    <property type="match status" value="17"/>
</dbReference>
<evidence type="ECO:0000256" key="2">
    <source>
        <dbReference type="ARBA" id="ARBA00023043"/>
    </source>
</evidence>
<feature type="repeat" description="ANK" evidence="3">
    <location>
        <begin position="825"/>
        <end position="857"/>
    </location>
</feature>
<evidence type="ECO:0000313" key="6">
    <source>
        <dbReference type="Proteomes" id="UP000650467"/>
    </source>
</evidence>
<feature type="repeat" description="ANK" evidence="3">
    <location>
        <begin position="87"/>
        <end position="128"/>
    </location>
</feature>
<sequence length="1036" mass="104118">MSTASDFIFAVKQHRWDDALEMVKSPEVASGSDWQSNGGTALHMAANTGWLAGVRALLAAGADANKANSVIGELLKAGADVNAADENGDTPLMAAAMRTHQEEQNNKKVAAVVAALLAGGADVAEENAKERMRNGDEYHFSPVDKAAQYGLPEVLRLLLHGAPAEHKQALAARALEAAVARGNSASAAVVLELAAAEVANAKLDGVPMLSVVLNRGNVDAARALVAAGADVHATDKSAEEVEAIMRPAVTAAVELLVGAGADVSALSKEFGTPLHTVAANGPSAAAALIEALVAAGADLEARKEPDVVKAFIKAGASLTATDKQGYMPLHIAAQRRNADMVAALLAVGADVDARTAPGPPNMFGEPDTAYGTTPFIVAVAADWDEDFKVPGMLLAAGANVNAVVEGNGKTALIQSAASGRAKNVQWLLEAGATTEGMGKDGMNALHAAANYGSEEAVKALLAAGAKADAELGPGLTPHGGRTCLHLGSTCNSPGIVKALIEAGVSATAADAAGSTPLHSAAYCGNEEVMQLLLAAEGQDVNARAETPLHVAARAGNVTAIRLLLAAGADVNAISVTNETPYDKAWSSSEAREALEVAGGVSAESLQQQAGEGEEGEGEEGEGEGEEEEEEVIPTPLGIAIAEEDEAKALELLAGGGEDVNATGPETGDSLLMRAAALGSPALLRALLGAGADVGVESKLAGITALHLAAAYLPPTSEEEGGEAASADADAGAAVGAEMVALLLEAGAKVEADSQGPYGTPLFAAARAGSLAAVRVLLEAGADKEARAAGASGYTPLHAAISGGHTAVVEALVAAGADVNAYDWEDGYSCLHLAAALGHADIARALLGAGAQLEAKQRKSDKKSTPLIVAATEGHAEAGADMKAVTEDDGNSALMCACFGGPSCDETVAVLLEAGADASAPTQEGYTPLHAAALMNGVDGAMPALLKAGVDVNAAAADGNTPLHVAAEAGWLFAVRMLLDAGADVNAKNQDGNTAMHLAATGSHTAVVEALEARGADANIFNNDDKTPAMIMGEQEY</sequence>
<feature type="repeat" description="ANK" evidence="3">
    <location>
        <begin position="512"/>
        <end position="545"/>
    </location>
</feature>
<feature type="repeat" description="ANK" evidence="3">
    <location>
        <begin position="204"/>
        <end position="236"/>
    </location>
</feature>
<feature type="repeat" description="ANK" evidence="3">
    <location>
        <begin position="37"/>
        <end position="69"/>
    </location>
</feature>
<name>A0A835TBN0_CHLIN</name>
<comment type="caution">
    <text evidence="5">The sequence shown here is derived from an EMBL/GenBank/DDBJ whole genome shotgun (WGS) entry which is preliminary data.</text>
</comment>
<feature type="repeat" description="ANK" evidence="3">
    <location>
        <begin position="543"/>
        <end position="575"/>
    </location>
</feature>
<feature type="repeat" description="ANK" evidence="3">
    <location>
        <begin position="923"/>
        <end position="956"/>
    </location>
</feature>
<evidence type="ECO:0000256" key="4">
    <source>
        <dbReference type="SAM" id="MobiDB-lite"/>
    </source>
</evidence>
<protein>
    <submittedName>
        <fullName evidence="5">Uncharacterized protein</fullName>
    </submittedName>
</protein>
<dbReference type="EMBL" id="JAEHOC010000014">
    <property type="protein sequence ID" value="KAG2435915.1"/>
    <property type="molecule type" value="Genomic_DNA"/>
</dbReference>
<keyword evidence="6" id="KW-1185">Reference proteome</keyword>
<evidence type="ECO:0000256" key="3">
    <source>
        <dbReference type="PROSITE-ProRule" id="PRU00023"/>
    </source>
</evidence>
<feature type="repeat" description="ANK" evidence="3">
    <location>
        <begin position="957"/>
        <end position="989"/>
    </location>
</feature>
<feature type="compositionally biased region" description="Acidic residues" evidence="4">
    <location>
        <begin position="611"/>
        <end position="631"/>
    </location>
</feature>
<dbReference type="Pfam" id="PF12796">
    <property type="entry name" value="Ank_2"/>
    <property type="match status" value="6"/>
</dbReference>
<feature type="repeat" description="ANK" evidence="3">
    <location>
        <begin position="791"/>
        <end position="823"/>
    </location>
</feature>
<keyword evidence="1" id="KW-0677">Repeat</keyword>
<gene>
    <name evidence="5" type="ORF">HXX76_007110</name>
</gene>
<keyword evidence="2 3" id="KW-0040">ANK repeat</keyword>
<feature type="repeat" description="ANK" evidence="3">
    <location>
        <begin position="990"/>
        <end position="1022"/>
    </location>
</feature>
<dbReference type="PANTHER" id="PTHR24198">
    <property type="entry name" value="ANKYRIN REPEAT AND PROTEIN KINASE DOMAIN-CONTAINING PROTEIN"/>
    <property type="match status" value="1"/>
</dbReference>
<feature type="region of interest" description="Disordered" evidence="4">
    <location>
        <begin position="602"/>
        <end position="631"/>
    </location>
</feature>
<dbReference type="PANTHER" id="PTHR24198:SF165">
    <property type="entry name" value="ANKYRIN REPEAT-CONTAINING PROTEIN-RELATED"/>
    <property type="match status" value="1"/>
</dbReference>
<feature type="repeat" description="ANK" evidence="3">
    <location>
        <begin position="407"/>
        <end position="439"/>
    </location>
</feature>
<organism evidence="5 6">
    <name type="scientific">Chlamydomonas incerta</name>
    <dbReference type="NCBI Taxonomy" id="51695"/>
    <lineage>
        <taxon>Eukaryota</taxon>
        <taxon>Viridiplantae</taxon>
        <taxon>Chlorophyta</taxon>
        <taxon>core chlorophytes</taxon>
        <taxon>Chlorophyceae</taxon>
        <taxon>CS clade</taxon>
        <taxon>Chlamydomonadales</taxon>
        <taxon>Chlamydomonadaceae</taxon>
        <taxon>Chlamydomonas</taxon>
    </lineage>
</organism>
<feature type="repeat" description="ANK" evidence="3">
    <location>
        <begin position="269"/>
        <end position="304"/>
    </location>
</feature>
<dbReference type="InterPro" id="IPR036770">
    <property type="entry name" value="Ankyrin_rpt-contain_sf"/>
</dbReference>
<dbReference type="PROSITE" id="PS50297">
    <property type="entry name" value="ANK_REP_REGION"/>
    <property type="match status" value="11"/>
</dbReference>
<dbReference type="SUPFAM" id="SSF48403">
    <property type="entry name" value="Ankyrin repeat"/>
    <property type="match status" value="4"/>
</dbReference>
<dbReference type="Proteomes" id="UP000650467">
    <property type="component" value="Unassembled WGS sequence"/>
</dbReference>
<accession>A0A835TBN0</accession>
<dbReference type="Gene3D" id="1.25.40.20">
    <property type="entry name" value="Ankyrin repeat-containing domain"/>
    <property type="match status" value="10"/>
</dbReference>
<dbReference type="Pfam" id="PF00023">
    <property type="entry name" value="Ank"/>
    <property type="match status" value="2"/>
</dbReference>
<evidence type="ECO:0000313" key="5">
    <source>
        <dbReference type="EMBL" id="KAG2435915.1"/>
    </source>
</evidence>
<feature type="repeat" description="ANK" evidence="3">
    <location>
        <begin position="666"/>
        <end position="698"/>
    </location>
</feature>
<reference evidence="5" key="1">
    <citation type="journal article" date="2020" name="bioRxiv">
        <title>Comparative genomics of Chlamydomonas.</title>
        <authorList>
            <person name="Craig R.J."/>
            <person name="Hasan A.R."/>
            <person name="Ness R.W."/>
            <person name="Keightley P.D."/>
        </authorList>
    </citation>
    <scope>NUCLEOTIDE SEQUENCE</scope>
    <source>
        <strain evidence="5">SAG 7.73</strain>
    </source>
</reference>
<dbReference type="InterPro" id="IPR002110">
    <property type="entry name" value="Ankyrin_rpt"/>
</dbReference>
<dbReference type="PRINTS" id="PR01415">
    <property type="entry name" value="ANKYRIN"/>
</dbReference>